<protein>
    <submittedName>
        <fullName evidence="2">Uncharacterized protein</fullName>
    </submittedName>
</protein>
<feature type="region of interest" description="Disordered" evidence="1">
    <location>
        <begin position="1"/>
        <end position="22"/>
    </location>
</feature>
<organism evidence="2 3">
    <name type="scientific">Mytilus galloprovincialis</name>
    <name type="common">Mediterranean mussel</name>
    <dbReference type="NCBI Taxonomy" id="29158"/>
    <lineage>
        <taxon>Eukaryota</taxon>
        <taxon>Metazoa</taxon>
        <taxon>Spiralia</taxon>
        <taxon>Lophotrochozoa</taxon>
        <taxon>Mollusca</taxon>
        <taxon>Bivalvia</taxon>
        <taxon>Autobranchia</taxon>
        <taxon>Pteriomorphia</taxon>
        <taxon>Mytilida</taxon>
        <taxon>Mytiloidea</taxon>
        <taxon>Mytilidae</taxon>
        <taxon>Mytilinae</taxon>
        <taxon>Mytilus</taxon>
    </lineage>
</organism>
<gene>
    <name evidence="2" type="ORF">MGAL_10B082682</name>
</gene>
<sequence length="257" mass="28908">MQEVQQMSLKRPGKEMRNPKSWMPPECALTKMAKLVECQPQYLAIVWKHDANLPNFLEKVCLVKDSDGNVGYNFGENIKVEEAYTACGKTLQEKLALIKTFLKAVSVIHPDVLAVAVPPVTPEVQSSPQEKEERVTPPVDEKRVTPPVEELVATTISESLNVAEEANTIETVKAKNWYEDGSSHPNFAMFYLQRGEIVTEERKRGSKEKFELKASGTPQQMEKGRRDRDKLTNASVAERRPIIRLCDAPGNGEDHFS</sequence>
<feature type="region of interest" description="Disordered" evidence="1">
    <location>
        <begin position="202"/>
        <end position="236"/>
    </location>
</feature>
<proteinExistence type="predicted"/>
<dbReference type="AlphaFoldDB" id="A0A8B6E2U0"/>
<dbReference type="Proteomes" id="UP000596742">
    <property type="component" value="Unassembled WGS sequence"/>
</dbReference>
<evidence type="ECO:0000313" key="2">
    <source>
        <dbReference type="EMBL" id="VDI27325.1"/>
    </source>
</evidence>
<feature type="compositionally biased region" description="Basic and acidic residues" evidence="1">
    <location>
        <begin position="129"/>
        <end position="141"/>
    </location>
</feature>
<keyword evidence="3" id="KW-1185">Reference proteome</keyword>
<feature type="compositionally biased region" description="Basic and acidic residues" evidence="1">
    <location>
        <begin position="222"/>
        <end position="236"/>
    </location>
</feature>
<accession>A0A8B6E2U0</accession>
<reference evidence="2" key="1">
    <citation type="submission" date="2018-11" db="EMBL/GenBank/DDBJ databases">
        <authorList>
            <person name="Alioto T."/>
            <person name="Alioto T."/>
        </authorList>
    </citation>
    <scope>NUCLEOTIDE SEQUENCE</scope>
</reference>
<name>A0A8B6E2U0_MYTGA</name>
<feature type="region of interest" description="Disordered" evidence="1">
    <location>
        <begin position="121"/>
        <end position="141"/>
    </location>
</feature>
<dbReference type="EMBL" id="UYJE01004347">
    <property type="protein sequence ID" value="VDI27325.1"/>
    <property type="molecule type" value="Genomic_DNA"/>
</dbReference>
<comment type="caution">
    <text evidence="2">The sequence shown here is derived from an EMBL/GenBank/DDBJ whole genome shotgun (WGS) entry which is preliminary data.</text>
</comment>
<evidence type="ECO:0000313" key="3">
    <source>
        <dbReference type="Proteomes" id="UP000596742"/>
    </source>
</evidence>
<feature type="compositionally biased region" description="Basic and acidic residues" evidence="1">
    <location>
        <begin position="202"/>
        <end position="212"/>
    </location>
</feature>
<evidence type="ECO:0000256" key="1">
    <source>
        <dbReference type="SAM" id="MobiDB-lite"/>
    </source>
</evidence>